<comment type="caution">
    <text evidence="2">The sequence shown here is derived from an EMBL/GenBank/DDBJ whole genome shotgun (WGS) entry which is preliminary data.</text>
</comment>
<organism evidence="2 3">
    <name type="scientific">Paenibacillus marchantiophytorum</name>
    <dbReference type="NCBI Taxonomy" id="1619310"/>
    <lineage>
        <taxon>Bacteria</taxon>
        <taxon>Bacillati</taxon>
        <taxon>Bacillota</taxon>
        <taxon>Bacilli</taxon>
        <taxon>Bacillales</taxon>
        <taxon>Paenibacillaceae</taxon>
        <taxon>Paenibacillus</taxon>
    </lineage>
</organism>
<dbReference type="RefSeq" id="WP_189018244.1">
    <property type="nucleotide sequence ID" value="NZ_BMHE01000043.1"/>
</dbReference>
<keyword evidence="1" id="KW-0812">Transmembrane</keyword>
<protein>
    <submittedName>
        <fullName evidence="2">Uncharacterized protein</fullName>
    </submittedName>
</protein>
<reference evidence="3" key="1">
    <citation type="journal article" date="2019" name="Int. J. Syst. Evol. Microbiol.">
        <title>The Global Catalogue of Microorganisms (GCM) 10K type strain sequencing project: providing services to taxonomists for standard genome sequencing and annotation.</title>
        <authorList>
            <consortium name="The Broad Institute Genomics Platform"/>
            <consortium name="The Broad Institute Genome Sequencing Center for Infectious Disease"/>
            <person name="Wu L."/>
            <person name="Ma J."/>
        </authorList>
    </citation>
    <scope>NUCLEOTIDE SEQUENCE [LARGE SCALE GENOMIC DNA]</scope>
    <source>
        <strain evidence="3">CGMCC 1.15043</strain>
    </source>
</reference>
<evidence type="ECO:0000256" key="1">
    <source>
        <dbReference type="SAM" id="Phobius"/>
    </source>
</evidence>
<name>A0ABQ1F9A8_9BACL</name>
<dbReference type="EMBL" id="BMHE01000043">
    <property type="protein sequence ID" value="GGA03176.1"/>
    <property type="molecule type" value="Genomic_DNA"/>
</dbReference>
<proteinExistence type="predicted"/>
<evidence type="ECO:0000313" key="2">
    <source>
        <dbReference type="EMBL" id="GGA03176.1"/>
    </source>
</evidence>
<feature type="transmembrane region" description="Helical" evidence="1">
    <location>
        <begin position="5"/>
        <end position="22"/>
    </location>
</feature>
<keyword evidence="3" id="KW-1185">Reference proteome</keyword>
<evidence type="ECO:0000313" key="3">
    <source>
        <dbReference type="Proteomes" id="UP000615455"/>
    </source>
</evidence>
<sequence>MNKSIFRALGVGTLFISAYYAYQISWGMIMTFRYAPDFANTTGSVGNAQSKVAFGQAASNWQISLELIGMMALGMCMYYLVRYFKKGK</sequence>
<keyword evidence="1" id="KW-0472">Membrane</keyword>
<gene>
    <name evidence="2" type="ORF">GCM10008018_56560</name>
</gene>
<accession>A0ABQ1F9A8</accession>
<feature type="transmembrane region" description="Helical" evidence="1">
    <location>
        <begin position="61"/>
        <end position="81"/>
    </location>
</feature>
<keyword evidence="1" id="KW-1133">Transmembrane helix</keyword>
<dbReference type="Proteomes" id="UP000615455">
    <property type="component" value="Unassembled WGS sequence"/>
</dbReference>